<evidence type="ECO:0000256" key="7">
    <source>
        <dbReference type="SAM" id="Phobius"/>
    </source>
</evidence>
<comment type="caution">
    <text evidence="9">The sequence shown here is derived from an EMBL/GenBank/DDBJ whole genome shotgun (WGS) entry which is preliminary data.</text>
</comment>
<dbReference type="EMBL" id="QNRK01000043">
    <property type="protein sequence ID" value="RBP03540.1"/>
    <property type="molecule type" value="Genomic_DNA"/>
</dbReference>
<keyword evidence="5" id="KW-0408">Iron</keyword>
<dbReference type="NCBIfam" id="TIGR02745">
    <property type="entry name" value="ccoG_rdxA_fixG"/>
    <property type="match status" value="1"/>
</dbReference>
<dbReference type="RefSeq" id="WP_245428175.1">
    <property type="nucleotide sequence ID" value="NZ_QNRK01000043.1"/>
</dbReference>
<evidence type="ECO:0000256" key="2">
    <source>
        <dbReference type="ARBA" id="ARBA00022485"/>
    </source>
</evidence>
<dbReference type="PROSITE" id="PS51379">
    <property type="entry name" value="4FE4S_FER_2"/>
    <property type="match status" value="1"/>
</dbReference>
<evidence type="ECO:0000256" key="3">
    <source>
        <dbReference type="ARBA" id="ARBA00022723"/>
    </source>
</evidence>
<keyword evidence="7" id="KW-0472">Membrane</keyword>
<dbReference type="AlphaFoldDB" id="A0A366EPC6"/>
<feature type="domain" description="4Fe-4S ferredoxin-type" evidence="8">
    <location>
        <begin position="258"/>
        <end position="288"/>
    </location>
</feature>
<protein>
    <submittedName>
        <fullName evidence="9">Cytochrome c oxidase accessory protein FixG</fullName>
    </submittedName>
</protein>
<evidence type="ECO:0000313" key="10">
    <source>
        <dbReference type="Proteomes" id="UP000253529"/>
    </source>
</evidence>
<dbReference type="PANTHER" id="PTHR30176">
    <property type="entry name" value="FERREDOXIN-TYPE PROTEIN NAPH"/>
    <property type="match status" value="1"/>
</dbReference>
<evidence type="ECO:0000256" key="4">
    <source>
        <dbReference type="ARBA" id="ARBA00022982"/>
    </source>
</evidence>
<keyword evidence="7" id="KW-1133">Transmembrane helix</keyword>
<dbReference type="InterPro" id="IPR051684">
    <property type="entry name" value="Electron_Trans/Redox"/>
</dbReference>
<feature type="transmembrane region" description="Helical" evidence="7">
    <location>
        <begin position="33"/>
        <end position="51"/>
    </location>
</feature>
<dbReference type="InterPro" id="IPR017896">
    <property type="entry name" value="4Fe4S_Fe-S-bd"/>
</dbReference>
<keyword evidence="7" id="KW-0812">Transmembrane</keyword>
<keyword evidence="3" id="KW-0479">Metal-binding</keyword>
<evidence type="ECO:0000313" key="9">
    <source>
        <dbReference type="EMBL" id="RBP03540.1"/>
    </source>
</evidence>
<feature type="transmembrane region" description="Helical" evidence="7">
    <location>
        <begin position="159"/>
        <end position="177"/>
    </location>
</feature>
<keyword evidence="6" id="KW-0411">Iron-sulfur</keyword>
<keyword evidence="2" id="KW-0004">4Fe-4S</keyword>
<organism evidence="9 10">
    <name type="scientific">Roseiarcus fermentans</name>
    <dbReference type="NCBI Taxonomy" id="1473586"/>
    <lineage>
        <taxon>Bacteria</taxon>
        <taxon>Pseudomonadati</taxon>
        <taxon>Pseudomonadota</taxon>
        <taxon>Alphaproteobacteria</taxon>
        <taxon>Hyphomicrobiales</taxon>
        <taxon>Roseiarcaceae</taxon>
        <taxon>Roseiarcus</taxon>
    </lineage>
</organism>
<name>A0A366EPC6_9HYPH</name>
<dbReference type="GO" id="GO:0046872">
    <property type="term" value="F:metal ion binding"/>
    <property type="evidence" value="ECO:0007669"/>
    <property type="project" value="UniProtKB-KW"/>
</dbReference>
<proteinExistence type="predicted"/>
<dbReference type="SUPFAM" id="SSF54862">
    <property type="entry name" value="4Fe-4S ferredoxins"/>
    <property type="match status" value="1"/>
</dbReference>
<dbReference type="Pfam" id="PF13746">
    <property type="entry name" value="Fer4_18"/>
    <property type="match status" value="1"/>
</dbReference>
<dbReference type="Pfam" id="PF12801">
    <property type="entry name" value="Fer4_5"/>
    <property type="match status" value="1"/>
</dbReference>
<dbReference type="Pfam" id="PF11614">
    <property type="entry name" value="FixG_C"/>
    <property type="match status" value="1"/>
</dbReference>
<dbReference type="PROSITE" id="PS00198">
    <property type="entry name" value="4FE4S_FER_1"/>
    <property type="match status" value="1"/>
</dbReference>
<accession>A0A366EPC6</accession>
<feature type="transmembrane region" description="Helical" evidence="7">
    <location>
        <begin position="342"/>
        <end position="360"/>
    </location>
</feature>
<feature type="transmembrane region" description="Helical" evidence="7">
    <location>
        <begin position="189"/>
        <end position="210"/>
    </location>
</feature>
<dbReference type="InterPro" id="IPR017900">
    <property type="entry name" value="4Fe4S_Fe_S_CS"/>
</dbReference>
<dbReference type="GO" id="GO:0051539">
    <property type="term" value="F:4 iron, 4 sulfur cluster binding"/>
    <property type="evidence" value="ECO:0007669"/>
    <property type="project" value="UniProtKB-KW"/>
</dbReference>
<dbReference type="InterPro" id="IPR032879">
    <property type="entry name" value="FixG_C"/>
</dbReference>
<dbReference type="PANTHER" id="PTHR30176:SF3">
    <property type="entry name" value="FERREDOXIN-TYPE PROTEIN NAPH"/>
    <property type="match status" value="1"/>
</dbReference>
<evidence type="ECO:0000256" key="6">
    <source>
        <dbReference type="ARBA" id="ARBA00023014"/>
    </source>
</evidence>
<evidence type="ECO:0000256" key="5">
    <source>
        <dbReference type="ARBA" id="ARBA00023004"/>
    </source>
</evidence>
<dbReference type="Gene3D" id="2.60.40.10">
    <property type="entry name" value="Immunoglobulins"/>
    <property type="match status" value="1"/>
</dbReference>
<evidence type="ECO:0000259" key="8">
    <source>
        <dbReference type="PROSITE" id="PS51379"/>
    </source>
</evidence>
<dbReference type="InterPro" id="IPR013783">
    <property type="entry name" value="Ig-like_fold"/>
</dbReference>
<evidence type="ECO:0000256" key="1">
    <source>
        <dbReference type="ARBA" id="ARBA00022448"/>
    </source>
</evidence>
<gene>
    <name evidence="9" type="ORF">DFR50_14326</name>
</gene>
<dbReference type="InterPro" id="IPR014116">
    <property type="entry name" value="Cyt_c_oxidase_cbb3_FixG"/>
</dbReference>
<feature type="transmembrane region" description="Helical" evidence="7">
    <location>
        <begin position="85"/>
        <end position="106"/>
    </location>
</feature>
<keyword evidence="4" id="KW-0249">Electron transport</keyword>
<dbReference type="Proteomes" id="UP000253529">
    <property type="component" value="Unassembled WGS sequence"/>
</dbReference>
<keyword evidence="1" id="KW-0813">Transport</keyword>
<sequence length="482" mass="53987">MSISAEEIYDDGPLYEAAKKVYPQKITGTYRRLKWIVLWIALGVYYVLPFIRWSRGPNLPDQAVLADIAHSRFYFFFIQIWPQEVYYFTGLLIIAALALFLSNALFGRVWCGYACPQTVWTDLFFWVERQIEGDRRARMLLDEQPWTAGKIIKRAAKHAIWILIALATGGAAMLYFVDAPTLVRDFFTLRAPALAYIWAGILTFTTYSLAGFMREQVCVYMCPWPRIQAALTDNDALNVTYRVDRGEPRMSVKEAARAQAKHEPAGECVDCLQCIAVCPTGVDIRKGPQLGCINCGLCIDACDTVMTKIKRPTRLIAYDNDENRERRKRGEKEVYHLVRPRTIMYAALIALVAGIMLYVLTTRANSHLSVLHLRAPLFTQTAEGGVRNGYTLRFSNKLSDPADFTLEVSGMPGVALSSVVAKPLSDGRLGVRLDPDSTLEVPVYVTTAPDVNLTASSTPITFIAVDAKTGERNVVVDHFFGP</sequence>
<keyword evidence="10" id="KW-1185">Reference proteome</keyword>
<dbReference type="GO" id="GO:0005886">
    <property type="term" value="C:plasma membrane"/>
    <property type="evidence" value="ECO:0007669"/>
    <property type="project" value="TreeGrafter"/>
</dbReference>
<reference evidence="9 10" key="1">
    <citation type="submission" date="2018-06" db="EMBL/GenBank/DDBJ databases">
        <title>Genomic Encyclopedia of Type Strains, Phase IV (KMG-IV): sequencing the most valuable type-strain genomes for metagenomic binning, comparative biology and taxonomic classification.</title>
        <authorList>
            <person name="Goeker M."/>
        </authorList>
    </citation>
    <scope>NUCLEOTIDE SEQUENCE [LARGE SCALE GENOMIC DNA]</scope>
    <source>
        <strain evidence="9 10">DSM 24875</strain>
    </source>
</reference>